<evidence type="ECO:0000313" key="3">
    <source>
        <dbReference type="Proteomes" id="UP000256512"/>
    </source>
</evidence>
<evidence type="ECO:0000313" key="2">
    <source>
        <dbReference type="EMBL" id="REC55522.1"/>
    </source>
</evidence>
<gene>
    <name evidence="2" type="ORF">DRF62_06000</name>
</gene>
<keyword evidence="1" id="KW-0812">Transmembrane</keyword>
<protein>
    <submittedName>
        <fullName evidence="2">Uncharacterized protein</fullName>
    </submittedName>
</protein>
<dbReference type="AlphaFoldDB" id="A0A3D9BQ13"/>
<dbReference type="EMBL" id="QNVS01000012">
    <property type="protein sequence ID" value="REC55522.1"/>
    <property type="molecule type" value="Genomic_DNA"/>
</dbReference>
<feature type="transmembrane region" description="Helical" evidence="1">
    <location>
        <begin position="83"/>
        <end position="108"/>
    </location>
</feature>
<name>A0A3D9BQ13_9FLAO</name>
<keyword evidence="1" id="KW-1133">Transmembrane helix</keyword>
<feature type="transmembrane region" description="Helical" evidence="1">
    <location>
        <begin position="12"/>
        <end position="30"/>
    </location>
</feature>
<organism evidence="2 3">
    <name type="scientific">Chryseobacterium piscium</name>
    <dbReference type="NCBI Taxonomy" id="333702"/>
    <lineage>
        <taxon>Bacteria</taxon>
        <taxon>Pseudomonadati</taxon>
        <taxon>Bacteroidota</taxon>
        <taxon>Flavobacteriia</taxon>
        <taxon>Flavobacteriales</taxon>
        <taxon>Weeksellaceae</taxon>
        <taxon>Chryseobacterium group</taxon>
        <taxon>Chryseobacterium</taxon>
    </lineage>
</organism>
<reference evidence="2 3" key="1">
    <citation type="journal article" date="2006" name="Int. J. Syst. Evol. Microbiol.">
        <title>Chryseobacterium piscium sp. nov., isolated from fish of the South Atlantic Ocean off South Africa.</title>
        <authorList>
            <person name="de Beer H."/>
            <person name="Hugo C.J."/>
            <person name="Jooste P.J."/>
            <person name="Vancanneyt M."/>
            <person name="Coenye T."/>
            <person name="Vandamme P."/>
        </authorList>
    </citation>
    <scope>NUCLEOTIDE SEQUENCE [LARGE SCALE GENOMIC DNA]</scope>
    <source>
        <strain evidence="2 3">CCUG 51923</strain>
    </source>
</reference>
<accession>A0A3D9BQ13</accession>
<sequence length="184" mass="21883">MLNKLFNLLQKHKYFIIFFIVFSLVILIFSPEQKRYYFDNDIKLFKEGTYLRISLVLSGIILSVTLLKCIINKIKIDQIFNVLFIMAFLCFNFFYLMGNTTISFLLYANRKFVKNEFTKSYEIFTISDNKYFTAQNIQSKNDFINQKDYYKYSGEKSASNLKNAEIITFKLKEGLFGITYFEPK</sequence>
<proteinExistence type="predicted"/>
<feature type="transmembrane region" description="Helical" evidence="1">
    <location>
        <begin position="50"/>
        <end position="71"/>
    </location>
</feature>
<dbReference type="RefSeq" id="WP_115949526.1">
    <property type="nucleotide sequence ID" value="NZ_QNVS01000012.1"/>
</dbReference>
<keyword evidence="1" id="KW-0472">Membrane</keyword>
<comment type="caution">
    <text evidence="2">The sequence shown here is derived from an EMBL/GenBank/DDBJ whole genome shotgun (WGS) entry which is preliminary data.</text>
</comment>
<keyword evidence="3" id="KW-1185">Reference proteome</keyword>
<evidence type="ECO:0000256" key="1">
    <source>
        <dbReference type="SAM" id="Phobius"/>
    </source>
</evidence>
<dbReference type="Proteomes" id="UP000256512">
    <property type="component" value="Unassembled WGS sequence"/>
</dbReference>